<dbReference type="AlphaFoldDB" id="A0A0A9C2W3"/>
<accession>A0A0A9C2W3</accession>
<name>A0A0A9C2W3_ARUDO</name>
<protein>
    <submittedName>
        <fullName evidence="1">Uncharacterized protein</fullName>
    </submittedName>
</protein>
<proteinExistence type="predicted"/>
<organism evidence="1">
    <name type="scientific">Arundo donax</name>
    <name type="common">Giant reed</name>
    <name type="synonym">Donax arundinaceus</name>
    <dbReference type="NCBI Taxonomy" id="35708"/>
    <lineage>
        <taxon>Eukaryota</taxon>
        <taxon>Viridiplantae</taxon>
        <taxon>Streptophyta</taxon>
        <taxon>Embryophyta</taxon>
        <taxon>Tracheophyta</taxon>
        <taxon>Spermatophyta</taxon>
        <taxon>Magnoliopsida</taxon>
        <taxon>Liliopsida</taxon>
        <taxon>Poales</taxon>
        <taxon>Poaceae</taxon>
        <taxon>PACMAD clade</taxon>
        <taxon>Arundinoideae</taxon>
        <taxon>Arundineae</taxon>
        <taxon>Arundo</taxon>
    </lineage>
</organism>
<reference evidence="1" key="2">
    <citation type="journal article" date="2015" name="Data Brief">
        <title>Shoot transcriptome of the giant reed, Arundo donax.</title>
        <authorList>
            <person name="Barrero R.A."/>
            <person name="Guerrero F.D."/>
            <person name="Moolhuijzen P."/>
            <person name="Goolsby J.A."/>
            <person name="Tidwell J."/>
            <person name="Bellgard S.E."/>
            <person name="Bellgard M.I."/>
        </authorList>
    </citation>
    <scope>NUCLEOTIDE SEQUENCE</scope>
    <source>
        <tissue evidence="1">Shoot tissue taken approximately 20 cm above the soil surface</tissue>
    </source>
</reference>
<evidence type="ECO:0000313" key="1">
    <source>
        <dbReference type="EMBL" id="JAD65892.1"/>
    </source>
</evidence>
<reference evidence="1" key="1">
    <citation type="submission" date="2014-09" db="EMBL/GenBank/DDBJ databases">
        <authorList>
            <person name="Magalhaes I.L.F."/>
            <person name="Oliveira U."/>
            <person name="Santos F.R."/>
            <person name="Vidigal T.H.D.A."/>
            <person name="Brescovit A.D."/>
            <person name="Santos A.J."/>
        </authorList>
    </citation>
    <scope>NUCLEOTIDE SEQUENCE</scope>
    <source>
        <tissue evidence="1">Shoot tissue taken approximately 20 cm above the soil surface</tissue>
    </source>
</reference>
<dbReference type="EMBL" id="GBRH01232003">
    <property type="protein sequence ID" value="JAD65892.1"/>
    <property type="molecule type" value="Transcribed_RNA"/>
</dbReference>
<sequence>MHRLFMYRNVLAHALQEQRCDRSVVSSSVDVAELTSSGWHVITGDVLNTLDHIVQCG</sequence>